<dbReference type="InterPro" id="IPR044865">
    <property type="entry name" value="MRH_dom"/>
</dbReference>
<reference evidence="12" key="1">
    <citation type="submission" date="2016-03" db="EMBL/GenBank/DDBJ databases">
        <authorList>
            <person name="Devillers Hugo."/>
        </authorList>
    </citation>
    <scope>NUCLEOTIDE SEQUENCE [LARGE SCALE GENOMIC DNA]</scope>
</reference>
<feature type="signal peptide" evidence="9">
    <location>
        <begin position="1"/>
        <end position="23"/>
    </location>
</feature>
<dbReference type="PANTHER" id="PTHR15071:SF0">
    <property type="entry name" value="MANNOSE 6-PHOSPHATE RECEPTOR-LIKE PROTEIN 1"/>
    <property type="match status" value="1"/>
</dbReference>
<keyword evidence="12" id="KW-1185">Reference proteome</keyword>
<gene>
    <name evidence="11" type="ORF">LAME_0E06656G</name>
</gene>
<keyword evidence="2" id="KW-0813">Transport</keyword>
<evidence type="ECO:0000313" key="12">
    <source>
        <dbReference type="Proteomes" id="UP000191144"/>
    </source>
</evidence>
<dbReference type="SUPFAM" id="SSF50911">
    <property type="entry name" value="Mannose 6-phosphate receptor domain"/>
    <property type="match status" value="1"/>
</dbReference>
<dbReference type="Gene3D" id="2.70.130.10">
    <property type="entry name" value="Mannose-6-phosphate receptor binding domain"/>
    <property type="match status" value="1"/>
</dbReference>
<evidence type="ECO:0000259" key="10">
    <source>
        <dbReference type="PROSITE" id="PS51914"/>
    </source>
</evidence>
<dbReference type="GO" id="GO:0000139">
    <property type="term" value="C:Golgi membrane"/>
    <property type="evidence" value="ECO:0007669"/>
    <property type="project" value="UniProtKB-SubCell"/>
</dbReference>
<dbReference type="EMBL" id="LT598481">
    <property type="protein sequence ID" value="SCU90013.1"/>
    <property type="molecule type" value="Genomic_DNA"/>
</dbReference>
<keyword evidence="3 8" id="KW-0812">Transmembrane</keyword>
<keyword evidence="6 8" id="KW-0472">Membrane</keyword>
<dbReference type="GO" id="GO:0005770">
    <property type="term" value="C:late endosome"/>
    <property type="evidence" value="ECO:0007669"/>
    <property type="project" value="TreeGrafter"/>
</dbReference>
<keyword evidence="4 9" id="KW-0732">Signal</keyword>
<feature type="domain" description="MRH" evidence="10">
    <location>
        <begin position="60"/>
        <end position="228"/>
    </location>
</feature>
<evidence type="ECO:0000313" key="11">
    <source>
        <dbReference type="EMBL" id="SCU90013.1"/>
    </source>
</evidence>
<dbReference type="InterPro" id="IPR036607">
    <property type="entry name" value="PRKCSH"/>
</dbReference>
<evidence type="ECO:0000256" key="4">
    <source>
        <dbReference type="ARBA" id="ARBA00022729"/>
    </source>
</evidence>
<dbReference type="Pfam" id="PF13015">
    <property type="entry name" value="PRKCSH_1"/>
    <property type="match status" value="1"/>
</dbReference>
<dbReference type="AlphaFoldDB" id="A0A1G4JID1"/>
<evidence type="ECO:0000256" key="8">
    <source>
        <dbReference type="SAM" id="Phobius"/>
    </source>
</evidence>
<dbReference type="InterPro" id="IPR009011">
    <property type="entry name" value="Man6P_isomerase_rcpt-bd_dom_sf"/>
</dbReference>
<feature type="chain" id="PRO_5009236040" evidence="9">
    <location>
        <begin position="24"/>
        <end position="347"/>
    </location>
</feature>
<dbReference type="PROSITE" id="PS51914">
    <property type="entry name" value="MRH"/>
    <property type="match status" value="1"/>
</dbReference>
<accession>A0A1G4JID1</accession>
<evidence type="ECO:0000256" key="1">
    <source>
        <dbReference type="ARBA" id="ARBA00004614"/>
    </source>
</evidence>
<dbReference type="GO" id="GO:0010008">
    <property type="term" value="C:endosome membrane"/>
    <property type="evidence" value="ECO:0007669"/>
    <property type="project" value="UniProtKB-SubCell"/>
</dbReference>
<evidence type="ECO:0000256" key="5">
    <source>
        <dbReference type="ARBA" id="ARBA00022989"/>
    </source>
</evidence>
<proteinExistence type="predicted"/>
<feature type="transmembrane region" description="Helical" evidence="8">
    <location>
        <begin position="235"/>
        <end position="253"/>
    </location>
</feature>
<evidence type="ECO:0000256" key="6">
    <source>
        <dbReference type="ARBA" id="ARBA00023136"/>
    </source>
</evidence>
<name>A0A1G4JID1_9SACH</name>
<keyword evidence="5 8" id="KW-1133">Transmembrane helix</keyword>
<evidence type="ECO:0000256" key="2">
    <source>
        <dbReference type="ARBA" id="ARBA00022448"/>
    </source>
</evidence>
<dbReference type="Proteomes" id="UP000191144">
    <property type="component" value="Chromosome E"/>
</dbReference>
<evidence type="ECO:0000256" key="3">
    <source>
        <dbReference type="ARBA" id="ARBA00022692"/>
    </source>
</evidence>
<sequence length="347" mass="39479">MISIPYKRIVIAFLGIGFLVCQANWSHQQHIELNNTVQENKMDLEKTGKTAFKRAEEDELFCAVMNPLTGNYVDLSELSTTPNMHRGNSQKKYHNGHNGHNGQDWQKTRWLVKEPDTHLNYTLGICSSATRKSLDSLANSTGAFFVDPESHQEVSIGDYVTQPRFVGKKLTMAYENGDLCPNGVDRRATLLSFVCDKEIQSKAQISYVGSLHNCSYYFEVRSVYACPTSHKSNDVNVLGIFFGIFLVFFVVEWGRRWFYGRVRARLRHGGEAGFMDSRPHWDTIERPSRLRRILKRVFRFPAPSRTAGIKLSTTAQYHNPSTESLTRDIEAQNNLLDNLDVASASSR</sequence>
<evidence type="ECO:0000256" key="9">
    <source>
        <dbReference type="SAM" id="SignalP"/>
    </source>
</evidence>
<evidence type="ECO:0000256" key="7">
    <source>
        <dbReference type="ARBA" id="ARBA00023157"/>
    </source>
</evidence>
<keyword evidence="7" id="KW-1015">Disulfide bond</keyword>
<dbReference type="GO" id="GO:0007034">
    <property type="term" value="P:vacuolar transport"/>
    <property type="evidence" value="ECO:0007669"/>
    <property type="project" value="TreeGrafter"/>
</dbReference>
<protein>
    <submittedName>
        <fullName evidence="11">LAME_0E06656g1_1</fullName>
    </submittedName>
</protein>
<dbReference type="PANTHER" id="PTHR15071">
    <property type="entry name" value="MANNOSE-6-PHOSPHATE RECEPTOR FAMILY MEMBER"/>
    <property type="match status" value="1"/>
</dbReference>
<dbReference type="OrthoDB" id="4504960at2759"/>
<comment type="subcellular location">
    <subcellularLocation>
        <location evidence="1">Golgi apparatus membrane</location>
        <topology evidence="1">Single-pass type I membrane protein</topology>
    </subcellularLocation>
</comment>
<organism evidence="11 12">
    <name type="scientific">Lachancea meyersii CBS 8951</name>
    <dbReference type="NCBI Taxonomy" id="1266667"/>
    <lineage>
        <taxon>Eukaryota</taxon>
        <taxon>Fungi</taxon>
        <taxon>Dikarya</taxon>
        <taxon>Ascomycota</taxon>
        <taxon>Saccharomycotina</taxon>
        <taxon>Saccharomycetes</taxon>
        <taxon>Saccharomycetales</taxon>
        <taxon>Saccharomycetaceae</taxon>
        <taxon>Lachancea</taxon>
    </lineage>
</organism>